<keyword evidence="2" id="KW-1185">Reference proteome</keyword>
<proteinExistence type="predicted"/>
<dbReference type="EMBL" id="JAADJZ010000006">
    <property type="protein sequence ID" value="KAF2874509.1"/>
    <property type="molecule type" value="Genomic_DNA"/>
</dbReference>
<dbReference type="AlphaFoldDB" id="A0A7C8IA78"/>
<name>A0A7C8IA78_9PLEO</name>
<evidence type="ECO:0000313" key="1">
    <source>
        <dbReference type="EMBL" id="KAF2874509.1"/>
    </source>
</evidence>
<comment type="caution">
    <text evidence="1">The sequence shown here is derived from an EMBL/GenBank/DDBJ whole genome shotgun (WGS) entry which is preliminary data.</text>
</comment>
<sequence>MSQEAPSRSPIFPVMDFPSEIVSRILDMWIGEPTMNYWLGGSVLAYRSGSHSTARAALPLAIWLQYTRLLQEKWLRSPKSFDCILGFITVHMATLTFSHEVPGIAEALNWGGGFPQDFRPIPAKNGRHGLEKISLDLCCDEYFILFEVRVPPFDITQNRLAHDALYESAIFLEHTQELTLNFGDAYTRSDTWYNISDDRWDSGARPLPNVGDMCLSAIVIDWILSYAWANKRLQHISSIKLEGSIQPWVLKKWTDIFQRHRQEEDFEHKVDLFAIQTIGLAGAVANGEEWEPAEYYPPICECEQRCGRLGKEEDSGSWSTEVWSEGTSEVEGNWDFGRVEEEGVTW</sequence>
<reference evidence="1 2" key="1">
    <citation type="submission" date="2020-01" db="EMBL/GenBank/DDBJ databases">
        <authorList>
            <consortium name="DOE Joint Genome Institute"/>
            <person name="Haridas S."/>
            <person name="Albert R."/>
            <person name="Binder M."/>
            <person name="Bloem J."/>
            <person name="Labutti K."/>
            <person name="Salamov A."/>
            <person name="Andreopoulos B."/>
            <person name="Baker S.E."/>
            <person name="Barry K."/>
            <person name="Bills G."/>
            <person name="Bluhm B.H."/>
            <person name="Cannon C."/>
            <person name="Castanera R."/>
            <person name="Culley D.E."/>
            <person name="Daum C."/>
            <person name="Ezra D."/>
            <person name="Gonzalez J.B."/>
            <person name="Henrissat B."/>
            <person name="Kuo A."/>
            <person name="Liang C."/>
            <person name="Lipzen A."/>
            <person name="Lutzoni F."/>
            <person name="Magnuson J."/>
            <person name="Mondo S."/>
            <person name="Nolan M."/>
            <person name="Ohm R."/>
            <person name="Pangilinan J."/>
            <person name="Park H.-J.H."/>
            <person name="Ramirez L."/>
            <person name="Alfaro M."/>
            <person name="Sun H."/>
            <person name="Tritt A."/>
            <person name="Yoshinaga Y."/>
            <person name="Zwiers L.-H.L."/>
            <person name="Turgeon B.G."/>
            <person name="Goodwin S.B."/>
            <person name="Spatafora J.W."/>
            <person name="Crous P.W."/>
            <person name="Grigoriev I.V."/>
        </authorList>
    </citation>
    <scope>NUCLEOTIDE SEQUENCE [LARGE SCALE GENOMIC DNA]</scope>
    <source>
        <strain evidence="1 2">CBS 611.86</strain>
    </source>
</reference>
<protein>
    <submittedName>
        <fullName evidence="1">Uncharacterized protein</fullName>
    </submittedName>
</protein>
<accession>A0A7C8IA78</accession>
<dbReference type="Proteomes" id="UP000481861">
    <property type="component" value="Unassembled WGS sequence"/>
</dbReference>
<gene>
    <name evidence="1" type="ORF">BDV95DRAFT_334474</name>
</gene>
<evidence type="ECO:0000313" key="2">
    <source>
        <dbReference type="Proteomes" id="UP000481861"/>
    </source>
</evidence>
<organism evidence="1 2">
    <name type="scientific">Massariosphaeria phaeospora</name>
    <dbReference type="NCBI Taxonomy" id="100035"/>
    <lineage>
        <taxon>Eukaryota</taxon>
        <taxon>Fungi</taxon>
        <taxon>Dikarya</taxon>
        <taxon>Ascomycota</taxon>
        <taxon>Pezizomycotina</taxon>
        <taxon>Dothideomycetes</taxon>
        <taxon>Pleosporomycetidae</taxon>
        <taxon>Pleosporales</taxon>
        <taxon>Pleosporales incertae sedis</taxon>
        <taxon>Massariosphaeria</taxon>
    </lineage>
</organism>
<dbReference type="OrthoDB" id="3797798at2759"/>